<organism evidence="1 2">
    <name type="scientific">Necator americanus</name>
    <name type="common">Human hookworm</name>
    <dbReference type="NCBI Taxonomy" id="51031"/>
    <lineage>
        <taxon>Eukaryota</taxon>
        <taxon>Metazoa</taxon>
        <taxon>Ecdysozoa</taxon>
        <taxon>Nematoda</taxon>
        <taxon>Chromadorea</taxon>
        <taxon>Rhabditida</taxon>
        <taxon>Rhabditina</taxon>
        <taxon>Rhabditomorpha</taxon>
        <taxon>Strongyloidea</taxon>
        <taxon>Ancylostomatidae</taxon>
        <taxon>Bunostominae</taxon>
        <taxon>Necator</taxon>
    </lineage>
</organism>
<evidence type="ECO:0000313" key="2">
    <source>
        <dbReference type="Proteomes" id="UP001303046"/>
    </source>
</evidence>
<reference evidence="1 2" key="1">
    <citation type="submission" date="2023-08" db="EMBL/GenBank/DDBJ databases">
        <title>A Necator americanus chromosomal reference genome.</title>
        <authorList>
            <person name="Ilik V."/>
            <person name="Petrzelkova K.J."/>
            <person name="Pardy F."/>
            <person name="Fuh T."/>
            <person name="Niatou-Singa F.S."/>
            <person name="Gouil Q."/>
            <person name="Baker L."/>
            <person name="Ritchie M.E."/>
            <person name="Jex A.R."/>
            <person name="Gazzola D."/>
            <person name="Li H."/>
            <person name="Toshio Fujiwara R."/>
            <person name="Zhan B."/>
            <person name="Aroian R.V."/>
            <person name="Pafco B."/>
            <person name="Schwarz E.M."/>
        </authorList>
    </citation>
    <scope>NUCLEOTIDE SEQUENCE [LARGE SCALE GENOMIC DNA]</scope>
    <source>
        <strain evidence="1 2">Aroian</strain>
        <tissue evidence="1">Whole animal</tissue>
    </source>
</reference>
<dbReference type="Proteomes" id="UP001303046">
    <property type="component" value="Unassembled WGS sequence"/>
</dbReference>
<sequence length="97" mass="11307">MEKDICCRQRKKKEVVYDDCIVEDSLSQGDWLIEEDPNVDYDLLRKLTNKKLLARRGTLKLDPNASHIERLVANTSCRKALQEDLSKYRQKILEGAQ</sequence>
<accession>A0ABR1E162</accession>
<dbReference type="EMBL" id="JAVFWL010000005">
    <property type="protein sequence ID" value="KAK6756340.1"/>
    <property type="molecule type" value="Genomic_DNA"/>
</dbReference>
<protein>
    <submittedName>
        <fullName evidence="1">Uncharacterized protein</fullName>
    </submittedName>
</protein>
<comment type="caution">
    <text evidence="1">The sequence shown here is derived from an EMBL/GenBank/DDBJ whole genome shotgun (WGS) entry which is preliminary data.</text>
</comment>
<evidence type="ECO:0000313" key="1">
    <source>
        <dbReference type="EMBL" id="KAK6756340.1"/>
    </source>
</evidence>
<keyword evidence="2" id="KW-1185">Reference proteome</keyword>
<gene>
    <name evidence="1" type="primary">Necator_chrV.g19424</name>
    <name evidence="1" type="ORF">RB195_014632</name>
</gene>
<proteinExistence type="predicted"/>
<name>A0ABR1E162_NECAM</name>